<gene>
    <name evidence="3" type="ORF">HYS17_01265</name>
</gene>
<feature type="region of interest" description="Disordered" evidence="1">
    <location>
        <begin position="100"/>
        <end position="137"/>
    </location>
</feature>
<dbReference type="Pfam" id="PF03743">
    <property type="entry name" value="TrbI"/>
    <property type="match status" value="1"/>
</dbReference>
<dbReference type="InterPro" id="IPR005498">
    <property type="entry name" value="T4SS_VirB10/TraB/TrbI"/>
</dbReference>
<name>A0A7T5R2U4_9BACT</name>
<evidence type="ECO:0000256" key="2">
    <source>
        <dbReference type="SAM" id="Phobius"/>
    </source>
</evidence>
<dbReference type="Proteomes" id="UP000595362">
    <property type="component" value="Chromosome"/>
</dbReference>
<accession>A0A7T5R2U4</accession>
<dbReference type="InterPro" id="IPR049855">
    <property type="entry name" value="DotG/IcmE-like_C"/>
</dbReference>
<feature type="region of interest" description="Disordered" evidence="1">
    <location>
        <begin position="1"/>
        <end position="32"/>
    </location>
</feature>
<feature type="compositionally biased region" description="Acidic residues" evidence="1">
    <location>
        <begin position="1"/>
        <end position="26"/>
    </location>
</feature>
<organism evidence="3 4">
    <name type="scientific">Micavibrio aeruginosavorus</name>
    <dbReference type="NCBI Taxonomy" id="349221"/>
    <lineage>
        <taxon>Bacteria</taxon>
        <taxon>Pseudomonadati</taxon>
        <taxon>Bdellovibrionota</taxon>
        <taxon>Bdellovibrionia</taxon>
        <taxon>Bdellovibrionales</taxon>
        <taxon>Pseudobdellovibrionaceae</taxon>
        <taxon>Micavibrio</taxon>
    </lineage>
</organism>
<dbReference type="CDD" id="cd16431">
    <property type="entry name" value="IcmE"/>
    <property type="match status" value="1"/>
</dbReference>
<dbReference type="EMBL" id="CP066681">
    <property type="protein sequence ID" value="QQG36450.1"/>
    <property type="molecule type" value="Genomic_DNA"/>
</dbReference>
<proteinExistence type="predicted"/>
<evidence type="ECO:0000313" key="3">
    <source>
        <dbReference type="EMBL" id="QQG36450.1"/>
    </source>
</evidence>
<dbReference type="AlphaFoldDB" id="A0A7T5R2U4"/>
<keyword evidence="2" id="KW-0472">Membrane</keyword>
<evidence type="ECO:0000313" key="4">
    <source>
        <dbReference type="Proteomes" id="UP000595362"/>
    </source>
</evidence>
<reference evidence="3 4" key="1">
    <citation type="submission" date="2020-07" db="EMBL/GenBank/DDBJ databases">
        <title>Huge and variable diversity of episymbiotic CPR bacteria and DPANN archaea in groundwater ecosystems.</title>
        <authorList>
            <person name="He C.Y."/>
            <person name="Keren R."/>
            <person name="Whittaker M."/>
            <person name="Farag I.F."/>
            <person name="Doudna J."/>
            <person name="Cate J.H.D."/>
            <person name="Banfield J.F."/>
        </authorList>
    </citation>
    <scope>NUCLEOTIDE SEQUENCE [LARGE SCALE GENOMIC DNA]</scope>
    <source>
        <strain evidence="3">NC_groundwater_70_Ag_B-0.1um_54_66</strain>
    </source>
</reference>
<evidence type="ECO:0000256" key="1">
    <source>
        <dbReference type="SAM" id="MobiDB-lite"/>
    </source>
</evidence>
<protein>
    <submittedName>
        <fullName evidence="3">DotG/IcmE/VirB10 family protein</fullName>
    </submittedName>
</protein>
<keyword evidence="2" id="KW-1133">Transmembrane helix</keyword>
<keyword evidence="2" id="KW-0812">Transmembrane</keyword>
<sequence>MTNNENDQEPEDFETGSEENDSFDEFEGVKGASPLNSPMVKVGIIVAGIAAIIAVITLFGGEKEQQQASRVKGAKEVSAPPGMEEVSPAMREAIEQTNEEAAEEAARTGGSAIPVPINTPDVKMGLPDAANQQQEDPLERWRRIQEERQKREALAQKPRGPEVDPNADVIDELAKAMAKQMETILEAQTPEAPQVYTVADADYLEEEREREAQKQQEKAAAAAAAAGTGQPPVVLDIIQPAGTIEYAQLITEANSDAPGPVLAQVMSGPLKGSRILGSFEVKERYLTLSFSTIVVDGVSYSAEAIALDPSSANPGIVTEIDQRYFSRIILPAAAAFVEGMGEAIAETGNTTVTVEGDTVAQEEEELDTREQIFKGVEEAASKASEIIDEEAGKVQRLIKVHAGTPVGILFLQPVTKDAAAQ</sequence>
<feature type="transmembrane region" description="Helical" evidence="2">
    <location>
        <begin position="39"/>
        <end position="60"/>
    </location>
</feature>